<protein>
    <submittedName>
        <fullName evidence="3">BZ3500_MvSof-1268-A1-R1_Chr4-2g07003 protein</fullName>
    </submittedName>
</protein>
<dbReference type="Proteomes" id="UP000249723">
    <property type="component" value="Unassembled WGS sequence"/>
</dbReference>
<sequence length="237" mass="26589">MIDGQQGNGSRKNRSIEDSDVDWTVFVSYVKPQTEGKKCGNMSTYLETVKRSFVDVPTQPGVDTVAFLEATEGLIKMFDLLGNSAFVVVQNDMNGNVKKIRTRYEAFPEQFKTLEDLVKHESTEKKRTATEGLLWLLRGLKFTQIALSRSQANKTEELNVSFDAAYTNTLKPYHSFVVKPVFVLAMKACPYRKDFYAKLGPPGSDVDGQLQAWLNALEKVITQLEAFYAAGNYAKGM</sequence>
<feature type="domain" description="Glycolipid transfer protein" evidence="2">
    <location>
        <begin position="62"/>
        <end position="200"/>
    </location>
</feature>
<dbReference type="PANTHER" id="PTHR10219">
    <property type="entry name" value="GLYCOLIPID TRANSFER PROTEIN-RELATED"/>
    <property type="match status" value="1"/>
</dbReference>
<keyword evidence="1" id="KW-0813">Transport</keyword>
<evidence type="ECO:0000259" key="2">
    <source>
        <dbReference type="Pfam" id="PF08718"/>
    </source>
</evidence>
<dbReference type="GO" id="GO:1902387">
    <property type="term" value="F:ceramide 1-phosphate binding"/>
    <property type="evidence" value="ECO:0007669"/>
    <property type="project" value="TreeGrafter"/>
</dbReference>
<dbReference type="OrthoDB" id="205255at2759"/>
<keyword evidence="4" id="KW-1185">Reference proteome</keyword>
<dbReference type="InterPro" id="IPR014830">
    <property type="entry name" value="Glycolipid_transfer_prot_dom"/>
</dbReference>
<dbReference type="InterPro" id="IPR036497">
    <property type="entry name" value="GLTP_sf"/>
</dbReference>
<dbReference type="AlphaFoldDB" id="A0A2X0MRZ6"/>
<proteinExistence type="predicted"/>
<dbReference type="Gene3D" id="1.10.3520.10">
    <property type="entry name" value="Glycolipid transfer protein"/>
    <property type="match status" value="1"/>
</dbReference>
<reference evidence="4" key="1">
    <citation type="submission" date="2016-10" db="EMBL/GenBank/DDBJ databases">
        <authorList>
            <person name="Jeantristanb JTB J.-T."/>
            <person name="Ricardo R."/>
        </authorList>
    </citation>
    <scope>NUCLEOTIDE SEQUENCE [LARGE SCALE GENOMIC DNA]</scope>
</reference>
<evidence type="ECO:0000256" key="1">
    <source>
        <dbReference type="ARBA" id="ARBA00022448"/>
    </source>
</evidence>
<organism evidence="3 4">
    <name type="scientific">Microbotryum saponariae</name>
    <dbReference type="NCBI Taxonomy" id="289078"/>
    <lineage>
        <taxon>Eukaryota</taxon>
        <taxon>Fungi</taxon>
        <taxon>Dikarya</taxon>
        <taxon>Basidiomycota</taxon>
        <taxon>Pucciniomycotina</taxon>
        <taxon>Microbotryomycetes</taxon>
        <taxon>Microbotryales</taxon>
        <taxon>Microbotryaceae</taxon>
        <taxon>Microbotryum</taxon>
    </lineage>
</organism>
<dbReference type="GO" id="GO:1902388">
    <property type="term" value="F:ceramide 1-phosphate transfer activity"/>
    <property type="evidence" value="ECO:0007669"/>
    <property type="project" value="TreeGrafter"/>
</dbReference>
<gene>
    <name evidence="3" type="ORF">BZ3500_MVSOF-1268-A1-R1_CHR4-2G07003</name>
</gene>
<dbReference type="Pfam" id="PF08718">
    <property type="entry name" value="GLTP"/>
    <property type="match status" value="1"/>
</dbReference>
<dbReference type="EMBL" id="FMWP01000092">
    <property type="protein sequence ID" value="SCZ97120.1"/>
    <property type="molecule type" value="Genomic_DNA"/>
</dbReference>
<dbReference type="GO" id="GO:0005829">
    <property type="term" value="C:cytosol"/>
    <property type="evidence" value="ECO:0007669"/>
    <property type="project" value="TreeGrafter"/>
</dbReference>
<evidence type="ECO:0000313" key="3">
    <source>
        <dbReference type="EMBL" id="SCZ97120.1"/>
    </source>
</evidence>
<accession>A0A2X0MRZ6</accession>
<name>A0A2X0MRZ6_9BASI</name>
<dbReference type="SUPFAM" id="SSF110004">
    <property type="entry name" value="Glycolipid transfer protein, GLTP"/>
    <property type="match status" value="1"/>
</dbReference>
<dbReference type="STRING" id="289078.A0A2X0MRZ6"/>
<dbReference type="GO" id="GO:0016020">
    <property type="term" value="C:membrane"/>
    <property type="evidence" value="ECO:0007669"/>
    <property type="project" value="TreeGrafter"/>
</dbReference>
<dbReference type="PANTHER" id="PTHR10219:SF25">
    <property type="entry name" value="PLECKSTRIN HOMOLOGY DOMAIN-CONTAINING FAMILY A MEMBER 8"/>
    <property type="match status" value="1"/>
</dbReference>
<evidence type="ECO:0000313" key="4">
    <source>
        <dbReference type="Proteomes" id="UP000249723"/>
    </source>
</evidence>
<dbReference type="FunFam" id="1.10.3520.10:FF:000001">
    <property type="entry name" value="Pleckstrin domain-containing family A member 8"/>
    <property type="match status" value="1"/>
</dbReference>